<proteinExistence type="inferred from homology"/>
<dbReference type="PANTHER" id="PTHR30429:SF1">
    <property type="entry name" value="D-METHIONINE-BINDING LIPOPROTEIN METQ-RELATED"/>
    <property type="match status" value="1"/>
</dbReference>
<dbReference type="Proteomes" id="UP000199514">
    <property type="component" value="Unassembled WGS sequence"/>
</dbReference>
<comment type="similarity">
    <text evidence="6">Belongs to the nlpA lipoprotein family.</text>
</comment>
<dbReference type="OrthoDB" id="9812878at2"/>
<evidence type="ECO:0000256" key="3">
    <source>
        <dbReference type="ARBA" id="ARBA00023136"/>
    </source>
</evidence>
<name>A0A1I1E872_9BACT</name>
<dbReference type="SUPFAM" id="SSF53850">
    <property type="entry name" value="Periplasmic binding protein-like II"/>
    <property type="match status" value="1"/>
</dbReference>
<feature type="signal peptide" evidence="8">
    <location>
        <begin position="1"/>
        <end position="23"/>
    </location>
</feature>
<dbReference type="Gene3D" id="3.40.190.10">
    <property type="entry name" value="Periplasmic binding protein-like II"/>
    <property type="match status" value="2"/>
</dbReference>
<evidence type="ECO:0000256" key="7">
    <source>
        <dbReference type="PIRSR" id="PIRSR002854-1"/>
    </source>
</evidence>
<dbReference type="NCBIfam" id="NF008285">
    <property type="entry name" value="PRK11063.1"/>
    <property type="match status" value="1"/>
</dbReference>
<keyword evidence="10" id="KW-1185">Reference proteome</keyword>
<evidence type="ECO:0000256" key="1">
    <source>
        <dbReference type="ARBA" id="ARBA00004635"/>
    </source>
</evidence>
<gene>
    <name evidence="9" type="ORF">SAMN05421780_101680</name>
</gene>
<evidence type="ECO:0000256" key="8">
    <source>
        <dbReference type="SAM" id="SignalP"/>
    </source>
</evidence>
<evidence type="ECO:0000313" key="9">
    <source>
        <dbReference type="EMBL" id="SFB83257.1"/>
    </source>
</evidence>
<dbReference type="AlphaFoldDB" id="A0A1I1E872"/>
<reference evidence="9 10" key="1">
    <citation type="submission" date="2016-10" db="EMBL/GenBank/DDBJ databases">
        <authorList>
            <person name="de Groot N.N."/>
        </authorList>
    </citation>
    <scope>NUCLEOTIDE SEQUENCE [LARGE SCALE GENOMIC DNA]</scope>
    <source>
        <strain evidence="9 10">DSM 6793</strain>
    </source>
</reference>
<dbReference type="PROSITE" id="PS51257">
    <property type="entry name" value="PROKAR_LIPOPROTEIN"/>
    <property type="match status" value="1"/>
</dbReference>
<dbReference type="RefSeq" id="WP_091507288.1">
    <property type="nucleotide sequence ID" value="NZ_FOLE01000001.1"/>
</dbReference>
<sequence>MKNLSIITLFFSALTLFSCQKSAKENNPNHLKVGVTSGPERQIAEAAQKEAKDKYNLDVELVFFNDYVVPNEALNQGDIDLNAFQHVPYLEQQAKQRGYKLAVVGKTFVYPIVAYSNKIRNIRELANGSTIAIPNDPTNGGRSLLLLQQNSLLQLREGVGLLPKVTDITANPKQLNILEIEAPQLPRVLDDENVVLAIINSNFAAQAGLDPNKNGLLKEDKNSPYVNVIAAREDNQHEEKVQKFVKAYQSEAVLQAAEKAFGANAIKGW</sequence>
<keyword evidence="5 6" id="KW-0449">Lipoprotein</keyword>
<evidence type="ECO:0000256" key="6">
    <source>
        <dbReference type="PIRNR" id="PIRNR002854"/>
    </source>
</evidence>
<accession>A0A1I1E872</accession>
<dbReference type="STRING" id="927664.SAMN05421780_101680"/>
<feature type="lipid moiety-binding region" description="S-diacylglycerol cysteine" evidence="7">
    <location>
        <position position="19"/>
    </location>
</feature>
<protein>
    <recommendedName>
        <fullName evidence="6">Lipoprotein</fullName>
    </recommendedName>
</protein>
<feature type="chain" id="PRO_5011452517" description="Lipoprotein" evidence="8">
    <location>
        <begin position="24"/>
        <end position="269"/>
    </location>
</feature>
<dbReference type="PANTHER" id="PTHR30429">
    <property type="entry name" value="D-METHIONINE-BINDING LIPOPROTEIN METQ"/>
    <property type="match status" value="1"/>
</dbReference>
<dbReference type="EMBL" id="FOLE01000001">
    <property type="protein sequence ID" value="SFB83257.1"/>
    <property type="molecule type" value="Genomic_DNA"/>
</dbReference>
<dbReference type="Pfam" id="PF03180">
    <property type="entry name" value="Lipoprotein_9"/>
    <property type="match status" value="1"/>
</dbReference>
<dbReference type="InterPro" id="IPR004872">
    <property type="entry name" value="Lipoprotein_NlpA"/>
</dbReference>
<dbReference type="NCBIfam" id="TIGR00363">
    <property type="entry name" value="MetQ/NlpA family lipoprotein"/>
    <property type="match status" value="1"/>
</dbReference>
<keyword evidence="4" id="KW-0564">Palmitate</keyword>
<evidence type="ECO:0000256" key="4">
    <source>
        <dbReference type="ARBA" id="ARBA00023139"/>
    </source>
</evidence>
<comment type="subcellular location">
    <subcellularLocation>
        <location evidence="1">Membrane</location>
        <topology evidence="1">Lipid-anchor</topology>
    </subcellularLocation>
</comment>
<dbReference type="PIRSF" id="PIRSF002854">
    <property type="entry name" value="MetQ"/>
    <property type="match status" value="1"/>
</dbReference>
<dbReference type="CDD" id="cd13598">
    <property type="entry name" value="PBP2_lipoprotein_IlpA_like"/>
    <property type="match status" value="1"/>
</dbReference>
<evidence type="ECO:0000313" key="10">
    <source>
        <dbReference type="Proteomes" id="UP000199514"/>
    </source>
</evidence>
<evidence type="ECO:0000256" key="2">
    <source>
        <dbReference type="ARBA" id="ARBA00022729"/>
    </source>
</evidence>
<evidence type="ECO:0000256" key="5">
    <source>
        <dbReference type="ARBA" id="ARBA00023288"/>
    </source>
</evidence>
<dbReference type="GO" id="GO:0016020">
    <property type="term" value="C:membrane"/>
    <property type="evidence" value="ECO:0007669"/>
    <property type="project" value="UniProtKB-SubCell"/>
</dbReference>
<organism evidence="9 10">
    <name type="scientific">Flexibacter flexilis DSM 6793</name>
    <dbReference type="NCBI Taxonomy" id="927664"/>
    <lineage>
        <taxon>Bacteria</taxon>
        <taxon>Pseudomonadati</taxon>
        <taxon>Bacteroidota</taxon>
        <taxon>Cytophagia</taxon>
        <taxon>Cytophagales</taxon>
        <taxon>Flexibacteraceae</taxon>
        <taxon>Flexibacter</taxon>
    </lineage>
</organism>
<keyword evidence="3" id="KW-0472">Membrane</keyword>
<keyword evidence="2 8" id="KW-0732">Signal</keyword>